<organism evidence="12 13">
    <name type="scientific">Thelonectria olida</name>
    <dbReference type="NCBI Taxonomy" id="1576542"/>
    <lineage>
        <taxon>Eukaryota</taxon>
        <taxon>Fungi</taxon>
        <taxon>Dikarya</taxon>
        <taxon>Ascomycota</taxon>
        <taxon>Pezizomycotina</taxon>
        <taxon>Sordariomycetes</taxon>
        <taxon>Hypocreomycetidae</taxon>
        <taxon>Hypocreales</taxon>
        <taxon>Nectriaceae</taxon>
        <taxon>Thelonectria</taxon>
    </lineage>
</organism>
<feature type="transmembrane region" description="Helical" evidence="9">
    <location>
        <begin position="808"/>
        <end position="826"/>
    </location>
</feature>
<evidence type="ECO:0000256" key="8">
    <source>
        <dbReference type="ARBA" id="ARBA00023136"/>
    </source>
</evidence>
<evidence type="ECO:0000313" key="12">
    <source>
        <dbReference type="EMBL" id="KAH6871779.1"/>
    </source>
</evidence>
<dbReference type="Pfam" id="PF00664">
    <property type="entry name" value="ABC_membrane"/>
    <property type="match status" value="2"/>
</dbReference>
<dbReference type="SUPFAM" id="SSF52540">
    <property type="entry name" value="P-loop containing nucleoside triphosphate hydrolases"/>
    <property type="match status" value="2"/>
</dbReference>
<proteinExistence type="inferred from homology"/>
<evidence type="ECO:0000256" key="6">
    <source>
        <dbReference type="ARBA" id="ARBA00022840"/>
    </source>
</evidence>
<dbReference type="PANTHER" id="PTHR43394">
    <property type="entry name" value="ATP-DEPENDENT PERMEASE MDL1, MITOCHONDRIAL"/>
    <property type="match status" value="1"/>
</dbReference>
<dbReference type="GO" id="GO:0090374">
    <property type="term" value="P:oligopeptide export from mitochondrion"/>
    <property type="evidence" value="ECO:0007669"/>
    <property type="project" value="TreeGrafter"/>
</dbReference>
<keyword evidence="7 9" id="KW-1133">Transmembrane helix</keyword>
<accession>A0A9P8VRM0</accession>
<dbReference type="Proteomes" id="UP000777438">
    <property type="component" value="Unassembled WGS sequence"/>
</dbReference>
<dbReference type="GO" id="GO:0005524">
    <property type="term" value="F:ATP binding"/>
    <property type="evidence" value="ECO:0007669"/>
    <property type="project" value="UniProtKB-KW"/>
</dbReference>
<keyword evidence="5" id="KW-0547">Nucleotide-binding</keyword>
<dbReference type="AlphaFoldDB" id="A0A9P8VRM0"/>
<dbReference type="Gene3D" id="1.20.1560.10">
    <property type="entry name" value="ABC transporter type 1, transmembrane domain"/>
    <property type="match status" value="1"/>
</dbReference>
<comment type="caution">
    <text evidence="12">The sequence shown here is derived from an EMBL/GenBank/DDBJ whole genome shotgun (WGS) entry which is preliminary data.</text>
</comment>
<evidence type="ECO:0000256" key="4">
    <source>
        <dbReference type="ARBA" id="ARBA00022692"/>
    </source>
</evidence>
<evidence type="ECO:0000256" key="2">
    <source>
        <dbReference type="ARBA" id="ARBA00007577"/>
    </source>
</evidence>
<dbReference type="GO" id="GO:0016887">
    <property type="term" value="F:ATP hydrolysis activity"/>
    <property type="evidence" value="ECO:0007669"/>
    <property type="project" value="InterPro"/>
</dbReference>
<dbReference type="InterPro" id="IPR027417">
    <property type="entry name" value="P-loop_NTPase"/>
</dbReference>
<feature type="domain" description="ABC transporter" evidence="10">
    <location>
        <begin position="348"/>
        <end position="593"/>
    </location>
</feature>
<feature type="transmembrane region" description="Helical" evidence="9">
    <location>
        <begin position="663"/>
        <end position="685"/>
    </location>
</feature>
<dbReference type="PROSITE" id="PS00211">
    <property type="entry name" value="ABC_TRANSPORTER_1"/>
    <property type="match status" value="2"/>
</dbReference>
<evidence type="ECO:0000259" key="10">
    <source>
        <dbReference type="PROSITE" id="PS50893"/>
    </source>
</evidence>
<feature type="transmembrane region" description="Helical" evidence="9">
    <location>
        <begin position="705"/>
        <end position="731"/>
    </location>
</feature>
<dbReference type="SUPFAM" id="SSF90123">
    <property type="entry name" value="ABC transporter transmembrane region"/>
    <property type="match status" value="2"/>
</dbReference>
<keyword evidence="6" id="KW-0067">ATP-binding</keyword>
<dbReference type="InterPro" id="IPR003593">
    <property type="entry name" value="AAA+_ATPase"/>
</dbReference>
<evidence type="ECO:0000259" key="11">
    <source>
        <dbReference type="PROSITE" id="PS50929"/>
    </source>
</evidence>
<dbReference type="Pfam" id="PF00005">
    <property type="entry name" value="ABC_tran"/>
    <property type="match status" value="2"/>
</dbReference>
<feature type="transmembrane region" description="Helical" evidence="9">
    <location>
        <begin position="167"/>
        <end position="188"/>
    </location>
</feature>
<protein>
    <submittedName>
        <fullName evidence="12">P-loop containing nucleoside triphosphate hydrolase protein</fullName>
    </submittedName>
</protein>
<keyword evidence="12" id="KW-0378">Hydrolase</keyword>
<dbReference type="CDD" id="cd18577">
    <property type="entry name" value="ABC_6TM_Pgp_ABCB1_D1_like"/>
    <property type="match status" value="1"/>
</dbReference>
<dbReference type="InterPro" id="IPR011527">
    <property type="entry name" value="ABC1_TM_dom"/>
</dbReference>
<dbReference type="GO" id="GO:0015421">
    <property type="term" value="F:ABC-type oligopeptide transporter activity"/>
    <property type="evidence" value="ECO:0007669"/>
    <property type="project" value="TreeGrafter"/>
</dbReference>
<feature type="domain" description="ABC transporter" evidence="10">
    <location>
        <begin position="990"/>
        <end position="1229"/>
    </location>
</feature>
<feature type="transmembrane region" description="Helical" evidence="9">
    <location>
        <begin position="289"/>
        <end position="313"/>
    </location>
</feature>
<gene>
    <name evidence="12" type="ORF">B0T10DRAFT_522761</name>
</gene>
<comment type="subcellular location">
    <subcellularLocation>
        <location evidence="1">Membrane</location>
        <topology evidence="1">Multi-pass membrane protein</topology>
    </subcellularLocation>
</comment>
<dbReference type="InterPro" id="IPR039421">
    <property type="entry name" value="Type_1_exporter"/>
</dbReference>
<dbReference type="InterPro" id="IPR017871">
    <property type="entry name" value="ABC_transporter-like_CS"/>
</dbReference>
<dbReference type="PROSITE" id="PS50929">
    <property type="entry name" value="ABC_TM1F"/>
    <property type="match status" value="2"/>
</dbReference>
<evidence type="ECO:0000256" key="3">
    <source>
        <dbReference type="ARBA" id="ARBA00022448"/>
    </source>
</evidence>
<dbReference type="InterPro" id="IPR003439">
    <property type="entry name" value="ABC_transporter-like_ATP-bd"/>
</dbReference>
<keyword evidence="8 9" id="KW-0472">Membrane</keyword>
<dbReference type="OrthoDB" id="4889721at2759"/>
<dbReference type="PANTHER" id="PTHR43394:SF27">
    <property type="entry name" value="ATP-DEPENDENT TRANSLOCASE ABCB1-LIKE"/>
    <property type="match status" value="1"/>
</dbReference>
<dbReference type="CDD" id="cd18578">
    <property type="entry name" value="ABC_6TM_Pgp_ABCB1_D2_like"/>
    <property type="match status" value="1"/>
</dbReference>
<reference evidence="12 13" key="1">
    <citation type="journal article" date="2021" name="Nat. Commun.">
        <title>Genetic determinants of endophytism in the Arabidopsis root mycobiome.</title>
        <authorList>
            <person name="Mesny F."/>
            <person name="Miyauchi S."/>
            <person name="Thiergart T."/>
            <person name="Pickel B."/>
            <person name="Atanasova L."/>
            <person name="Karlsson M."/>
            <person name="Huettel B."/>
            <person name="Barry K.W."/>
            <person name="Haridas S."/>
            <person name="Chen C."/>
            <person name="Bauer D."/>
            <person name="Andreopoulos W."/>
            <person name="Pangilinan J."/>
            <person name="LaButti K."/>
            <person name="Riley R."/>
            <person name="Lipzen A."/>
            <person name="Clum A."/>
            <person name="Drula E."/>
            <person name="Henrissat B."/>
            <person name="Kohler A."/>
            <person name="Grigoriev I.V."/>
            <person name="Martin F.M."/>
            <person name="Hacquard S."/>
        </authorList>
    </citation>
    <scope>NUCLEOTIDE SEQUENCE [LARGE SCALE GENOMIC DNA]</scope>
    <source>
        <strain evidence="12 13">MPI-CAGE-CH-0241</strain>
    </source>
</reference>
<feature type="transmembrane region" description="Helical" evidence="9">
    <location>
        <begin position="16"/>
        <end position="49"/>
    </location>
</feature>
<feature type="transmembrane region" description="Helical" evidence="9">
    <location>
        <begin position="143"/>
        <end position="161"/>
    </location>
</feature>
<feature type="transmembrane region" description="Helical" evidence="9">
    <location>
        <begin position="784"/>
        <end position="802"/>
    </location>
</feature>
<name>A0A9P8VRM0_9HYPO</name>
<feature type="domain" description="ABC transmembrane type-1" evidence="11">
    <location>
        <begin position="665"/>
        <end position="952"/>
    </location>
</feature>
<feature type="domain" description="ABC transmembrane type-1" evidence="11">
    <location>
        <begin position="19"/>
        <end position="311"/>
    </location>
</feature>
<dbReference type="SMART" id="SM00382">
    <property type="entry name" value="AAA"/>
    <property type="match status" value="2"/>
</dbReference>
<comment type="similarity">
    <text evidence="2">Belongs to the ABC transporter superfamily. ABCB family. Multidrug resistance exporter (TC 3.A.1.201) subfamily.</text>
</comment>
<keyword evidence="3" id="KW-0813">Transport</keyword>
<sequence length="1239" mass="136341">MVHLQVFSFASKTEQLCYAFGVICSAASGTILPLMTLVFGNFVSIFTSFATGELDSHGFQSHVNHFSVYFVYFFVAKAILTYVSMVLFSIISTNLTSRLQTRYLRAVLRQPIAFHDTMLGSGEVHQALSMHADAIRSGLSDKFGMTVQHAFTVLAAFIVAITSVWKLSLAVLTVVPAAVIFLGITSTYDEKLTLKINDLKADATTLADEVFGSIRVVRSLDAADQLKSKYNDLLSTIKETGWKRAPIFGAQAAVYMFLLYAAYALAFWYGIRLYAFGEVDVPGKVITTLFSVMIGLNSFSQLATYLGFFMSTISSTKKLFQMIDLEQPYESSSEPNEAIRGKHYQQEIRFEDVSFRYPSRPSSKVLESFNLNIEVGSRTALVGTSGCGKSTCVGLLLRWYELDEGLITVDDQSISARDVRSWRSNIGLVQQEPQLFSNTVFENVVLGLEGTSYQALPNDEKMKMVLEACKLAQAHDFIMALSHKYNTYLGEKGAQLSGGQRQRIALARAIVKNPSILILDEATSALDTSSEVLVQKAIDAASENRTIIAISHRLSTIKNYDKIVVLSRGSVLEEGTHSALMQICDGAYRKLWNSQAWEKGVSPTQMTQDVDIADISASTAKNEAVSGRSNIAKTVEIGSPDKPATLLRAIAGVLRRAKRFWHLYFALGFSAAVGGALYPVQSVLYAKTVDAFQKHGHQLKSAGNFWGLMWFILALVVAFGYFGIGSVGVGLGESISQDFRSTYFRDLVNLPIAYFDTEEDSPMTVVHRLASQPDDINSLAGSNIGVLVTVFVSLIGTIIVGFITGWKFALVVLATALPAIFVASYVRERMEHTLQSDSGKVFAACTAFATECVQAIRTVCSLNMECYVERRFSSLLEEHGRTANRQVFRAMIWFSLSESIEFLCMGFAFWYGGKLLSQLEYTTEQFFIIFVAIVFGSQSMGQYFAHSSDISKGVAAVRAIEGIERMAAQLYHQPVLPLQTLEADSNKPLIEFQNVSFAYPTRPNHQVLTNFNLTIYPGQFVAFVGESGSGKSTLVGLLERFYTSTSGTVLISGVPIERLTRGDLVQLMSLVTQEPTLFKGTIEDNMLLGSSGDFSIRDLDSLAAKAQLTDLIASLPEGYRTQVGAKGVSLSGGQRQRVAIARALARNCPVLLLDEATSALDTETEKLIQQVMFGGRQDARQTVIAIAHRLSTIREADIIFVLHDGRVVEAGDHEQLIQQKGRYFHLVSLTVDAGERTFL</sequence>
<dbReference type="PROSITE" id="PS50893">
    <property type="entry name" value="ABC_TRANSPORTER_2"/>
    <property type="match status" value="2"/>
</dbReference>
<evidence type="ECO:0000256" key="9">
    <source>
        <dbReference type="SAM" id="Phobius"/>
    </source>
</evidence>
<dbReference type="FunFam" id="3.40.50.300:FF:000913">
    <property type="entry name" value="ABC multidrug transporter SitT"/>
    <property type="match status" value="1"/>
</dbReference>
<dbReference type="InterPro" id="IPR036640">
    <property type="entry name" value="ABC1_TM_sf"/>
</dbReference>
<feature type="transmembrane region" description="Helical" evidence="9">
    <location>
        <begin position="69"/>
        <end position="95"/>
    </location>
</feature>
<dbReference type="FunFam" id="3.40.50.300:FF:000967">
    <property type="entry name" value="ABC multidrug transporter mdr4"/>
    <property type="match status" value="1"/>
</dbReference>
<feature type="transmembrane region" description="Helical" evidence="9">
    <location>
        <begin position="247"/>
        <end position="269"/>
    </location>
</feature>
<evidence type="ECO:0000256" key="7">
    <source>
        <dbReference type="ARBA" id="ARBA00022989"/>
    </source>
</evidence>
<dbReference type="EMBL" id="JAGPYM010000050">
    <property type="protein sequence ID" value="KAH6871779.1"/>
    <property type="molecule type" value="Genomic_DNA"/>
</dbReference>
<feature type="transmembrane region" description="Helical" evidence="9">
    <location>
        <begin position="891"/>
        <end position="913"/>
    </location>
</feature>
<dbReference type="GO" id="GO:0005743">
    <property type="term" value="C:mitochondrial inner membrane"/>
    <property type="evidence" value="ECO:0007669"/>
    <property type="project" value="TreeGrafter"/>
</dbReference>
<keyword evidence="4 9" id="KW-0812">Transmembrane</keyword>
<evidence type="ECO:0000313" key="13">
    <source>
        <dbReference type="Proteomes" id="UP000777438"/>
    </source>
</evidence>
<dbReference type="Gene3D" id="3.40.50.300">
    <property type="entry name" value="P-loop containing nucleotide triphosphate hydrolases"/>
    <property type="match status" value="2"/>
</dbReference>
<keyword evidence="13" id="KW-1185">Reference proteome</keyword>
<evidence type="ECO:0000256" key="1">
    <source>
        <dbReference type="ARBA" id="ARBA00004141"/>
    </source>
</evidence>
<evidence type="ECO:0000256" key="5">
    <source>
        <dbReference type="ARBA" id="ARBA00022741"/>
    </source>
</evidence>